<feature type="region of interest" description="Disordered" evidence="1">
    <location>
        <begin position="100"/>
        <end position="121"/>
    </location>
</feature>
<accession>A0A9E6ULU9</accession>
<evidence type="ECO:0000313" key="3">
    <source>
        <dbReference type="EMBL" id="QZO00962.1"/>
    </source>
</evidence>
<keyword evidence="2" id="KW-0732">Signal</keyword>
<proteinExistence type="predicted"/>
<sequence>MTRALHAVFGRALSAAMACAIATSPSGAVAAKRRSAAMAPAFAGALFRAPDADGLTSRRRATLRLSDAADDLDDPFSEGSAAGSRGLELAPGWTAKASVYGAGRPDRSRSPLDASTDGFSSRLTRSFGQGASLSSSVETDPSVMTTTLEAKQEFRGTVGRRKAVVSGLEVGWAREQKVGHGFYASFAQGGVAQTRRGTSHLTRDALWINSKTSVEIAPSLSLTAEFEAETNSGGRMLLGYFGIKQNW</sequence>
<dbReference type="Proteomes" id="UP000825701">
    <property type="component" value="Chromosome"/>
</dbReference>
<dbReference type="RefSeq" id="WP_261404177.1">
    <property type="nucleotide sequence ID" value="NZ_CP081869.1"/>
</dbReference>
<feature type="chain" id="PRO_5039198321" description="Autotransporter domain-containing protein" evidence="2">
    <location>
        <begin position="31"/>
        <end position="247"/>
    </location>
</feature>
<dbReference type="EMBL" id="CP081869">
    <property type="protein sequence ID" value="QZO00962.1"/>
    <property type="molecule type" value="Genomic_DNA"/>
</dbReference>
<evidence type="ECO:0000256" key="2">
    <source>
        <dbReference type="SAM" id="SignalP"/>
    </source>
</evidence>
<evidence type="ECO:0000256" key="1">
    <source>
        <dbReference type="SAM" id="MobiDB-lite"/>
    </source>
</evidence>
<organism evidence="3 4">
    <name type="scientific">Chenggangzhangella methanolivorans</name>
    <dbReference type="NCBI Taxonomy" id="1437009"/>
    <lineage>
        <taxon>Bacteria</taxon>
        <taxon>Pseudomonadati</taxon>
        <taxon>Pseudomonadota</taxon>
        <taxon>Alphaproteobacteria</taxon>
        <taxon>Hyphomicrobiales</taxon>
        <taxon>Methylopilaceae</taxon>
        <taxon>Chenggangzhangella</taxon>
    </lineage>
</organism>
<reference evidence="3" key="1">
    <citation type="submission" date="2021-08" db="EMBL/GenBank/DDBJ databases">
        <authorList>
            <person name="Zhang H."/>
            <person name="Xu M."/>
            <person name="Yu Z."/>
            <person name="Yang L."/>
            <person name="Cai Y."/>
        </authorList>
    </citation>
    <scope>NUCLEOTIDE SEQUENCE</scope>
    <source>
        <strain evidence="3">CHL1</strain>
    </source>
</reference>
<evidence type="ECO:0008006" key="5">
    <source>
        <dbReference type="Google" id="ProtNLM"/>
    </source>
</evidence>
<gene>
    <name evidence="3" type="ORF">K6K41_04930</name>
</gene>
<evidence type="ECO:0000313" key="4">
    <source>
        <dbReference type="Proteomes" id="UP000825701"/>
    </source>
</evidence>
<name>A0A9E6ULU9_9HYPH</name>
<dbReference type="KEGG" id="cmet:K6K41_04930"/>
<protein>
    <recommendedName>
        <fullName evidence="5">Autotransporter domain-containing protein</fullName>
    </recommendedName>
</protein>
<dbReference type="AlphaFoldDB" id="A0A9E6ULU9"/>
<keyword evidence="4" id="KW-1185">Reference proteome</keyword>
<feature type="signal peptide" evidence="2">
    <location>
        <begin position="1"/>
        <end position="30"/>
    </location>
</feature>